<dbReference type="Pfam" id="PF05159">
    <property type="entry name" value="Capsule_synth"/>
    <property type="match status" value="1"/>
</dbReference>
<dbReference type="EMBL" id="JACSQT010000003">
    <property type="protein sequence ID" value="MBD7937206.1"/>
    <property type="molecule type" value="Genomic_DNA"/>
</dbReference>
<comment type="caution">
    <text evidence="1">The sequence shown here is derived from an EMBL/GenBank/DDBJ whole genome shotgun (WGS) entry which is preliminary data.</text>
</comment>
<reference evidence="1 2" key="1">
    <citation type="submission" date="2020-08" db="EMBL/GenBank/DDBJ databases">
        <title>A Genomic Blueprint of the Chicken Gut Microbiome.</title>
        <authorList>
            <person name="Gilroy R."/>
            <person name="Ravi A."/>
            <person name="Getino M."/>
            <person name="Pursley I."/>
            <person name="Horton D.L."/>
            <person name="Alikhan N.-F."/>
            <person name="Baker D."/>
            <person name="Gharbi K."/>
            <person name="Hall N."/>
            <person name="Watson M."/>
            <person name="Adriaenssens E.M."/>
            <person name="Foster-Nyarko E."/>
            <person name="Jarju S."/>
            <person name="Secka A."/>
            <person name="Antonio M."/>
            <person name="Oren A."/>
            <person name="Chaudhuri R."/>
            <person name="La Ragione R.M."/>
            <person name="Hildebrand F."/>
            <person name="Pallen M.J."/>
        </authorList>
    </citation>
    <scope>NUCLEOTIDE SEQUENCE [LARGE SCALE GENOMIC DNA]</scope>
    <source>
        <strain evidence="1 2">Sa5YUA1</strain>
    </source>
</reference>
<gene>
    <name evidence="1" type="ORF">H9655_09195</name>
</gene>
<sequence length="370" mass="42838">MKKWRGLAKKGVRKVNEIRQYTKTVRQVKRNNETKPIALAFYFSHWKQECVKEFFREYEIIFIPHTFTTVFLHGLLRINREKVFLIWGSKQHVQLEDIAEAYQVPIYRVEDGFVRSVGLGALHTLPYSLCIDKTGIYYDSTQPSDLEHLLNHHQFDQDILDRAAHIIEEIKENGLSKYNHLSHKDVNVVYGRKMNKRILVIGQVEDDASILMGAASRWTNNDLVRLAREENPHAQIIYKPHPDVLSGKRPLQSNPKDVSHLAQIVSEPISLHDSLKTVDHVYTITSLSGFEALMRGIPVTTVGAPFYSNWGLTDDRQMVARRKRQRTLVEVFAAAYLLYPKYMNPTTKEPITLEETIRLINEERNAPVHT</sequence>
<dbReference type="Proteomes" id="UP000657931">
    <property type="component" value="Unassembled WGS sequence"/>
</dbReference>
<name>A0ABR8QNW8_9BACI</name>
<evidence type="ECO:0000313" key="1">
    <source>
        <dbReference type="EMBL" id="MBD7937206.1"/>
    </source>
</evidence>
<organism evidence="1 2">
    <name type="scientific">Cytobacillus stercorigallinarum</name>
    <dbReference type="NCBI Taxonomy" id="2762240"/>
    <lineage>
        <taxon>Bacteria</taxon>
        <taxon>Bacillati</taxon>
        <taxon>Bacillota</taxon>
        <taxon>Bacilli</taxon>
        <taxon>Bacillales</taxon>
        <taxon>Bacillaceae</taxon>
        <taxon>Cytobacillus</taxon>
    </lineage>
</organism>
<dbReference type="CDD" id="cd16439">
    <property type="entry name" value="beta_Kdo_transferase_KpsC_2"/>
    <property type="match status" value="1"/>
</dbReference>
<dbReference type="RefSeq" id="WP_191813195.1">
    <property type="nucleotide sequence ID" value="NZ_JACSQT010000003.1"/>
</dbReference>
<dbReference type="InterPro" id="IPR007833">
    <property type="entry name" value="Capsule_polysaccharide_synth"/>
</dbReference>
<proteinExistence type="predicted"/>
<accession>A0ABR8QNW8</accession>
<protein>
    <submittedName>
        <fullName evidence="1">Capsular polysaccharide biosynthesis protein</fullName>
    </submittedName>
</protein>
<evidence type="ECO:0000313" key="2">
    <source>
        <dbReference type="Proteomes" id="UP000657931"/>
    </source>
</evidence>
<keyword evidence="2" id="KW-1185">Reference proteome</keyword>